<keyword evidence="1" id="KW-0812">Transmembrane</keyword>
<feature type="transmembrane region" description="Helical" evidence="1">
    <location>
        <begin position="21"/>
        <end position="39"/>
    </location>
</feature>
<feature type="transmembrane region" description="Helical" evidence="1">
    <location>
        <begin position="51"/>
        <end position="71"/>
    </location>
</feature>
<feature type="transmembrane region" description="Helical" evidence="1">
    <location>
        <begin position="148"/>
        <end position="170"/>
    </location>
</feature>
<reference evidence="2 3" key="1">
    <citation type="submission" date="2020-04" db="EMBL/GenBank/DDBJ databases">
        <authorList>
            <person name="Zhang R."/>
            <person name="Schippers A."/>
        </authorList>
    </citation>
    <scope>NUCLEOTIDE SEQUENCE [LARGE SCALE GENOMIC DNA]</scope>
    <source>
        <strain evidence="2 3">DSM 109850</strain>
    </source>
</reference>
<proteinExistence type="predicted"/>
<feature type="transmembrane region" description="Helical" evidence="1">
    <location>
        <begin position="204"/>
        <end position="226"/>
    </location>
</feature>
<organism evidence="2 3">
    <name type="scientific">Sulfobacillus harzensis</name>
    <dbReference type="NCBI Taxonomy" id="2729629"/>
    <lineage>
        <taxon>Bacteria</taxon>
        <taxon>Bacillati</taxon>
        <taxon>Bacillota</taxon>
        <taxon>Clostridia</taxon>
        <taxon>Eubacteriales</taxon>
        <taxon>Clostridiales Family XVII. Incertae Sedis</taxon>
        <taxon>Sulfobacillus</taxon>
    </lineage>
</organism>
<evidence type="ECO:0008006" key="4">
    <source>
        <dbReference type="Google" id="ProtNLM"/>
    </source>
</evidence>
<keyword evidence="1" id="KW-1133">Transmembrane helix</keyword>
<accession>A0A7Y0L1R2</accession>
<dbReference type="Proteomes" id="UP000533476">
    <property type="component" value="Unassembled WGS sequence"/>
</dbReference>
<evidence type="ECO:0000313" key="2">
    <source>
        <dbReference type="EMBL" id="NMP21687.1"/>
    </source>
</evidence>
<sequence>MRDLSTMLWKEFFELFGNQRFLRIFALVVLAFGILPTLSTAHHHGSTAVESAALVTLLRALFVLFATVVMVSQTAPDMVLHERVGHTLDYLLTTRLPEWAIFGAKVLISSLVGYVAAILSMGVQLLVAAALSGNGLHWLFLATGTGRLIALAFSAGLALYTSIVGTFVALRVGDQRAAYLVTMLSVAILLVPFFLGWLHVHLTLAWLSHAAIIFGIFTVALGIVGLKAFRRHMLVLYLQE</sequence>
<evidence type="ECO:0000313" key="3">
    <source>
        <dbReference type="Proteomes" id="UP000533476"/>
    </source>
</evidence>
<comment type="caution">
    <text evidence="2">The sequence shown here is derived from an EMBL/GenBank/DDBJ whole genome shotgun (WGS) entry which is preliminary data.</text>
</comment>
<protein>
    <recommendedName>
        <fullName evidence="4">ABC-2 type transporter domain-containing protein</fullName>
    </recommendedName>
</protein>
<dbReference type="RefSeq" id="WP_169097301.1">
    <property type="nucleotide sequence ID" value="NZ_JABBVZ010000011.1"/>
</dbReference>
<name>A0A7Y0L1R2_9FIRM</name>
<gene>
    <name evidence="2" type="ORF">HIJ39_04870</name>
</gene>
<dbReference type="EMBL" id="JABBVZ010000011">
    <property type="protein sequence ID" value="NMP21687.1"/>
    <property type="molecule type" value="Genomic_DNA"/>
</dbReference>
<feature type="transmembrane region" description="Helical" evidence="1">
    <location>
        <begin position="106"/>
        <end position="128"/>
    </location>
</feature>
<evidence type="ECO:0000256" key="1">
    <source>
        <dbReference type="SAM" id="Phobius"/>
    </source>
</evidence>
<keyword evidence="1" id="KW-0472">Membrane</keyword>
<keyword evidence="3" id="KW-1185">Reference proteome</keyword>
<dbReference type="AlphaFoldDB" id="A0A7Y0L1R2"/>
<feature type="transmembrane region" description="Helical" evidence="1">
    <location>
        <begin position="177"/>
        <end position="198"/>
    </location>
</feature>